<dbReference type="Proteomes" id="UP000663505">
    <property type="component" value="Chromosome"/>
</dbReference>
<organism evidence="1 2">
    <name type="scientific">Alicyclobacillus mengziensis</name>
    <dbReference type="NCBI Taxonomy" id="2931921"/>
    <lineage>
        <taxon>Bacteria</taxon>
        <taxon>Bacillati</taxon>
        <taxon>Bacillota</taxon>
        <taxon>Bacilli</taxon>
        <taxon>Bacillales</taxon>
        <taxon>Alicyclobacillaceae</taxon>
        <taxon>Alicyclobacillus</taxon>
    </lineage>
</organism>
<keyword evidence="2" id="KW-1185">Reference proteome</keyword>
<reference evidence="1 2" key="1">
    <citation type="submission" date="2021-02" db="EMBL/GenBank/DDBJ databases">
        <title>Alicyclobacillus curvatus sp. nov. and Alicyclobacillus mengziensis sp. nov., two acidophilic bacteria isolated from acid mine drainage.</title>
        <authorList>
            <person name="Huang Y."/>
        </authorList>
    </citation>
    <scope>NUCLEOTIDE SEQUENCE [LARGE SCALE GENOMIC DNA]</scope>
    <source>
        <strain evidence="1 2">S30H14</strain>
    </source>
</reference>
<dbReference type="KEGG" id="afx:JZ786_23020"/>
<proteinExistence type="predicted"/>
<evidence type="ECO:0000313" key="2">
    <source>
        <dbReference type="Proteomes" id="UP000663505"/>
    </source>
</evidence>
<dbReference type="EMBL" id="CP071182">
    <property type="protein sequence ID" value="QSO47230.1"/>
    <property type="molecule type" value="Genomic_DNA"/>
</dbReference>
<sequence length="81" mass="9068">MAAFGFILFAGIVYALFLPKKAQKSTQKAAVHLVRGKYEPKRKQTQQSKQVSLSPTDALRLKEVKLAAQLKEVRAQLRNNA</sequence>
<protein>
    <submittedName>
        <fullName evidence="1">Uncharacterized protein</fullName>
    </submittedName>
</protein>
<dbReference type="RefSeq" id="WP_206656587.1">
    <property type="nucleotide sequence ID" value="NZ_CP071182.1"/>
</dbReference>
<evidence type="ECO:0000313" key="1">
    <source>
        <dbReference type="EMBL" id="QSO47230.1"/>
    </source>
</evidence>
<gene>
    <name evidence="1" type="ORF">JZ786_23020</name>
</gene>
<dbReference type="AlphaFoldDB" id="A0A9X7VYR3"/>
<accession>A0A9X7VYR3</accession>
<name>A0A9X7VYR3_9BACL</name>